<evidence type="ECO:0000313" key="2">
    <source>
        <dbReference type="EMBL" id="PRQ19172.1"/>
    </source>
</evidence>
<keyword evidence="1" id="KW-0812">Transmembrane</keyword>
<reference evidence="2 3" key="1">
    <citation type="journal article" date="2018" name="Nat. Genet.">
        <title>The Rosa genome provides new insights in the design of modern roses.</title>
        <authorList>
            <person name="Bendahmane M."/>
        </authorList>
    </citation>
    <scope>NUCLEOTIDE SEQUENCE [LARGE SCALE GENOMIC DNA]</scope>
    <source>
        <strain evidence="3">cv. Old Blush</strain>
    </source>
</reference>
<protein>
    <submittedName>
        <fullName evidence="2">Uncharacterized protein</fullName>
    </submittedName>
</protein>
<keyword evidence="1" id="KW-1133">Transmembrane helix</keyword>
<feature type="transmembrane region" description="Helical" evidence="1">
    <location>
        <begin position="56"/>
        <end position="74"/>
    </location>
</feature>
<dbReference type="Proteomes" id="UP000238479">
    <property type="component" value="Chromosome 7"/>
</dbReference>
<dbReference type="EMBL" id="PDCK01000045">
    <property type="protein sequence ID" value="PRQ19172.1"/>
    <property type="molecule type" value="Genomic_DNA"/>
</dbReference>
<accession>A0A2P6PB86</accession>
<dbReference type="Gramene" id="PRQ19172">
    <property type="protein sequence ID" value="PRQ19172"/>
    <property type="gene ID" value="RchiOBHm_Chr7g0214251"/>
</dbReference>
<name>A0A2P6PB86_ROSCH</name>
<sequence length="83" mass="9458">MEDGIMHSTFTVICQSTTEQPKIDEYMVQNFEGALSTWGCSKHMNETKIMLPALRVAYIVDGLVILPFLYKLVFDLASQQTLR</sequence>
<comment type="caution">
    <text evidence="2">The sequence shown here is derived from an EMBL/GenBank/DDBJ whole genome shotgun (WGS) entry which is preliminary data.</text>
</comment>
<evidence type="ECO:0000313" key="3">
    <source>
        <dbReference type="Proteomes" id="UP000238479"/>
    </source>
</evidence>
<proteinExistence type="predicted"/>
<organism evidence="2 3">
    <name type="scientific">Rosa chinensis</name>
    <name type="common">China rose</name>
    <dbReference type="NCBI Taxonomy" id="74649"/>
    <lineage>
        <taxon>Eukaryota</taxon>
        <taxon>Viridiplantae</taxon>
        <taxon>Streptophyta</taxon>
        <taxon>Embryophyta</taxon>
        <taxon>Tracheophyta</taxon>
        <taxon>Spermatophyta</taxon>
        <taxon>Magnoliopsida</taxon>
        <taxon>eudicotyledons</taxon>
        <taxon>Gunneridae</taxon>
        <taxon>Pentapetalae</taxon>
        <taxon>rosids</taxon>
        <taxon>fabids</taxon>
        <taxon>Rosales</taxon>
        <taxon>Rosaceae</taxon>
        <taxon>Rosoideae</taxon>
        <taxon>Rosoideae incertae sedis</taxon>
        <taxon>Rosa</taxon>
    </lineage>
</organism>
<keyword evidence="3" id="KW-1185">Reference proteome</keyword>
<keyword evidence="1" id="KW-0472">Membrane</keyword>
<gene>
    <name evidence="2" type="ORF">RchiOBHm_Chr7g0214251</name>
</gene>
<dbReference type="AlphaFoldDB" id="A0A2P6PB86"/>
<evidence type="ECO:0000256" key="1">
    <source>
        <dbReference type="SAM" id="Phobius"/>
    </source>
</evidence>